<protein>
    <submittedName>
        <fullName evidence="2">Uncharacterized protein</fullName>
    </submittedName>
</protein>
<evidence type="ECO:0000313" key="2">
    <source>
        <dbReference type="EMBL" id="SNR42059.1"/>
    </source>
</evidence>
<evidence type="ECO:0000256" key="1">
    <source>
        <dbReference type="SAM" id="Phobius"/>
    </source>
</evidence>
<feature type="transmembrane region" description="Helical" evidence="1">
    <location>
        <begin position="15"/>
        <end position="35"/>
    </location>
</feature>
<keyword evidence="3" id="KW-1185">Reference proteome</keyword>
<gene>
    <name evidence="2" type="ORF">SAMN06265360_105160</name>
</gene>
<sequence length="154" mass="16083">MSTQLQAGPTVGAKAGYGAVAGLVGGAVFGMLMAMMDMLPMVGMLVGVENAGVGFLVHLVNSAVIGVIFGLLAGGFADRIASILGAGLVYGMIWWVIGALIAMPLWLSVTADPEMSNMVFVVESDQWMSLMGHMIFGLVAALVLFGFSRRSVRR</sequence>
<keyword evidence="1" id="KW-0472">Membrane</keyword>
<name>A0A238W8Q7_9PSEU</name>
<feature type="transmembrane region" description="Helical" evidence="1">
    <location>
        <begin position="55"/>
        <end position="76"/>
    </location>
</feature>
<organism evidence="2 3">
    <name type="scientific">Haloechinothrix alba</name>
    <dbReference type="NCBI Taxonomy" id="664784"/>
    <lineage>
        <taxon>Bacteria</taxon>
        <taxon>Bacillati</taxon>
        <taxon>Actinomycetota</taxon>
        <taxon>Actinomycetes</taxon>
        <taxon>Pseudonocardiales</taxon>
        <taxon>Pseudonocardiaceae</taxon>
        <taxon>Haloechinothrix</taxon>
    </lineage>
</organism>
<dbReference type="EMBL" id="FZNW01000005">
    <property type="protein sequence ID" value="SNR42059.1"/>
    <property type="molecule type" value="Genomic_DNA"/>
</dbReference>
<accession>A0A238W8Q7</accession>
<feature type="transmembrane region" description="Helical" evidence="1">
    <location>
        <begin position="127"/>
        <end position="147"/>
    </location>
</feature>
<keyword evidence="1" id="KW-1133">Transmembrane helix</keyword>
<reference evidence="2 3" key="1">
    <citation type="submission" date="2017-06" db="EMBL/GenBank/DDBJ databases">
        <authorList>
            <person name="Kim H.J."/>
            <person name="Triplett B.A."/>
        </authorList>
    </citation>
    <scope>NUCLEOTIDE SEQUENCE [LARGE SCALE GENOMIC DNA]</scope>
    <source>
        <strain evidence="2 3">DSM 45207</strain>
    </source>
</reference>
<dbReference type="RefSeq" id="WP_089300479.1">
    <property type="nucleotide sequence ID" value="NZ_FZNW01000005.1"/>
</dbReference>
<dbReference type="OrthoDB" id="5644717at2"/>
<evidence type="ECO:0000313" key="3">
    <source>
        <dbReference type="Proteomes" id="UP000198348"/>
    </source>
</evidence>
<dbReference type="Proteomes" id="UP000198348">
    <property type="component" value="Unassembled WGS sequence"/>
</dbReference>
<feature type="transmembrane region" description="Helical" evidence="1">
    <location>
        <begin position="88"/>
        <end position="107"/>
    </location>
</feature>
<keyword evidence="1" id="KW-0812">Transmembrane</keyword>
<dbReference type="AlphaFoldDB" id="A0A238W8Q7"/>
<proteinExistence type="predicted"/>